<accession>K2PBG6</accession>
<protein>
    <recommendedName>
        <fullName evidence="8">Aminotransferase</fullName>
        <ecNumber evidence="8">2.6.1.-</ecNumber>
    </recommendedName>
</protein>
<evidence type="ECO:0000256" key="8">
    <source>
        <dbReference type="RuleBase" id="RU000481"/>
    </source>
</evidence>
<dbReference type="PRINTS" id="PR00753">
    <property type="entry name" value="ACCSYNTHASE"/>
</dbReference>
<dbReference type="PANTHER" id="PTHR46383">
    <property type="entry name" value="ASPARTATE AMINOTRANSFERASE"/>
    <property type="match status" value="1"/>
</dbReference>
<dbReference type="InterPro" id="IPR004838">
    <property type="entry name" value="NHTrfase_class1_PyrdxlP-BS"/>
</dbReference>
<keyword evidence="4 8" id="KW-0032">Aminotransferase</keyword>
<proteinExistence type="inferred from homology"/>
<reference evidence="10 11" key="1">
    <citation type="journal article" date="2012" name="J. Bacteriol.">
        <title>Genome Sequence of Nitratireductor indicus Type Strain C115.</title>
        <authorList>
            <person name="Lai Q."/>
            <person name="Li G."/>
            <person name="Yu Z."/>
            <person name="Shao Z."/>
        </authorList>
    </citation>
    <scope>NUCLEOTIDE SEQUENCE [LARGE SCALE GENOMIC DNA]</scope>
    <source>
        <strain evidence="10 11">C115</strain>
    </source>
</reference>
<gene>
    <name evidence="10" type="ORF">NA8A_02125</name>
</gene>
<dbReference type="PATRIC" id="fig|1231190.3.peg.449"/>
<dbReference type="InterPro" id="IPR015421">
    <property type="entry name" value="PyrdxlP-dep_Trfase_major"/>
</dbReference>
<dbReference type="Pfam" id="PF00155">
    <property type="entry name" value="Aminotran_1_2"/>
    <property type="match status" value="1"/>
</dbReference>
<sequence length="399" mass="42915">MTLVASRMARVQPSASGMAAMRARQLIAAGHDIISLTVGEPDFDTPDHIRAAGEAAIRNGQTRYTNVDGIPALKQAVARKFLRENGLSYENNQIVIASGAKQVIFNAFLASVDPGDEVIIPAPYWVSYPDMVRLAGGEPVEVKCPAADGFKLTPERLEAAITPRTKLLVLNSPGNPSGAVYTRDELKALGEVLLRHERVGIVSDEIYEHITFGNVRFESIAAAEPRLANRTLVVNGVSKAYAMTGWRIGYGAGPADLIKEIVKLQSQSTSSASSISQAAALAALEGPQDEVHRNCSVFERRMKIIRAALNEAGLFCEEPGGAFYVYADCSAYIGKKRPDGRVIETDTDFAEYLLEEAKVAVIAGTAYGLSPFVRLSFAVADDRLAEAGSRILSACRKLA</sequence>
<evidence type="ECO:0000256" key="1">
    <source>
        <dbReference type="ARBA" id="ARBA00001933"/>
    </source>
</evidence>
<evidence type="ECO:0000256" key="3">
    <source>
        <dbReference type="ARBA" id="ARBA00011738"/>
    </source>
</evidence>
<dbReference type="GO" id="GO:0004069">
    <property type="term" value="F:L-aspartate:2-oxoglutarate aminotransferase activity"/>
    <property type="evidence" value="ECO:0007669"/>
    <property type="project" value="UniProtKB-EC"/>
</dbReference>
<dbReference type="EMBL" id="AMSI01000001">
    <property type="protein sequence ID" value="EKF44501.1"/>
    <property type="molecule type" value="Genomic_DNA"/>
</dbReference>
<dbReference type="Gene3D" id="3.40.640.10">
    <property type="entry name" value="Type I PLP-dependent aspartate aminotransferase-like (Major domain)"/>
    <property type="match status" value="1"/>
</dbReference>
<dbReference type="GO" id="GO:0030170">
    <property type="term" value="F:pyridoxal phosphate binding"/>
    <property type="evidence" value="ECO:0007669"/>
    <property type="project" value="InterPro"/>
</dbReference>
<dbReference type="FunFam" id="3.40.640.10:FF:000033">
    <property type="entry name" value="Aspartate aminotransferase"/>
    <property type="match status" value="1"/>
</dbReference>
<dbReference type="RefSeq" id="WP_009755748.1">
    <property type="nucleotide sequence ID" value="NZ_AMSI01000001.1"/>
</dbReference>
<comment type="similarity">
    <text evidence="2 8">Belongs to the class-I pyridoxal-phosphate-dependent aminotransferase family.</text>
</comment>
<evidence type="ECO:0000256" key="6">
    <source>
        <dbReference type="ARBA" id="ARBA00022898"/>
    </source>
</evidence>
<dbReference type="Proteomes" id="UP000007374">
    <property type="component" value="Unassembled WGS sequence"/>
</dbReference>
<dbReference type="STRING" id="721133.SAMN05216176_102431"/>
<dbReference type="GO" id="GO:0006520">
    <property type="term" value="P:amino acid metabolic process"/>
    <property type="evidence" value="ECO:0007669"/>
    <property type="project" value="InterPro"/>
</dbReference>
<keyword evidence="11" id="KW-1185">Reference proteome</keyword>
<dbReference type="PANTHER" id="PTHR46383:SF1">
    <property type="entry name" value="ASPARTATE AMINOTRANSFERASE"/>
    <property type="match status" value="1"/>
</dbReference>
<comment type="subunit">
    <text evidence="3">Homodimer.</text>
</comment>
<dbReference type="SUPFAM" id="SSF53383">
    <property type="entry name" value="PLP-dependent transferases"/>
    <property type="match status" value="1"/>
</dbReference>
<dbReference type="InterPro" id="IPR015424">
    <property type="entry name" value="PyrdxlP-dep_Trfase"/>
</dbReference>
<evidence type="ECO:0000313" key="11">
    <source>
        <dbReference type="Proteomes" id="UP000007374"/>
    </source>
</evidence>
<evidence type="ECO:0000256" key="7">
    <source>
        <dbReference type="ARBA" id="ARBA00049185"/>
    </source>
</evidence>
<keyword evidence="6" id="KW-0663">Pyridoxal phosphate</keyword>
<comment type="cofactor">
    <cofactor evidence="1 8">
        <name>pyridoxal 5'-phosphate</name>
        <dbReference type="ChEBI" id="CHEBI:597326"/>
    </cofactor>
</comment>
<keyword evidence="5 8" id="KW-0808">Transferase</keyword>
<dbReference type="OrthoDB" id="9804407at2"/>
<dbReference type="InterPro" id="IPR015422">
    <property type="entry name" value="PyrdxlP-dep_Trfase_small"/>
</dbReference>
<comment type="caution">
    <text evidence="10">The sequence shown here is derived from an EMBL/GenBank/DDBJ whole genome shotgun (WGS) entry which is preliminary data.</text>
</comment>
<evidence type="ECO:0000256" key="2">
    <source>
        <dbReference type="ARBA" id="ARBA00007441"/>
    </source>
</evidence>
<name>K2PBG6_9HYPH</name>
<dbReference type="AlphaFoldDB" id="K2PBG6"/>
<dbReference type="eggNOG" id="COG0436">
    <property type="taxonomic scope" value="Bacteria"/>
</dbReference>
<dbReference type="CDD" id="cd00609">
    <property type="entry name" value="AAT_like"/>
    <property type="match status" value="1"/>
</dbReference>
<dbReference type="PROSITE" id="PS00105">
    <property type="entry name" value="AA_TRANSFER_CLASS_1"/>
    <property type="match status" value="1"/>
</dbReference>
<dbReference type="EC" id="2.6.1.-" evidence="8"/>
<dbReference type="InterPro" id="IPR050596">
    <property type="entry name" value="AspAT/PAT-like"/>
</dbReference>
<dbReference type="Gene3D" id="3.90.1150.10">
    <property type="entry name" value="Aspartate Aminotransferase, domain 1"/>
    <property type="match status" value="1"/>
</dbReference>
<organism evidence="10 11">
    <name type="scientific">Nitratireductor indicus C115</name>
    <dbReference type="NCBI Taxonomy" id="1231190"/>
    <lineage>
        <taxon>Bacteria</taxon>
        <taxon>Pseudomonadati</taxon>
        <taxon>Pseudomonadota</taxon>
        <taxon>Alphaproteobacteria</taxon>
        <taxon>Hyphomicrobiales</taxon>
        <taxon>Phyllobacteriaceae</taxon>
        <taxon>Nitratireductor</taxon>
    </lineage>
</organism>
<evidence type="ECO:0000256" key="4">
    <source>
        <dbReference type="ARBA" id="ARBA00022576"/>
    </source>
</evidence>
<evidence type="ECO:0000256" key="5">
    <source>
        <dbReference type="ARBA" id="ARBA00022679"/>
    </source>
</evidence>
<evidence type="ECO:0000259" key="9">
    <source>
        <dbReference type="Pfam" id="PF00155"/>
    </source>
</evidence>
<comment type="catalytic activity">
    <reaction evidence="7">
        <text>L-aspartate + 2-oxoglutarate = oxaloacetate + L-glutamate</text>
        <dbReference type="Rhea" id="RHEA:21824"/>
        <dbReference type="ChEBI" id="CHEBI:16452"/>
        <dbReference type="ChEBI" id="CHEBI:16810"/>
        <dbReference type="ChEBI" id="CHEBI:29985"/>
        <dbReference type="ChEBI" id="CHEBI:29991"/>
        <dbReference type="EC" id="2.6.1.1"/>
    </reaction>
</comment>
<feature type="domain" description="Aminotransferase class I/classII large" evidence="9">
    <location>
        <begin position="32"/>
        <end position="388"/>
    </location>
</feature>
<dbReference type="InterPro" id="IPR004839">
    <property type="entry name" value="Aminotransferase_I/II_large"/>
</dbReference>
<evidence type="ECO:0000313" key="10">
    <source>
        <dbReference type="EMBL" id="EKF44501.1"/>
    </source>
</evidence>